<dbReference type="GO" id="GO:0005923">
    <property type="term" value="C:bicellular tight junction"/>
    <property type="evidence" value="ECO:0007669"/>
    <property type="project" value="UniProtKB-SubCell"/>
</dbReference>
<keyword evidence="7" id="KW-0965">Cell junction</keyword>
<dbReference type="OMA" id="RPMTINS"/>
<dbReference type="Ensembl" id="ENSLACT00000025756.1">
    <property type="protein sequence ID" value="ENSLACP00000022365.1"/>
    <property type="gene ID" value="ENSLACG00000022272.1"/>
</dbReference>
<evidence type="ECO:0000256" key="4">
    <source>
        <dbReference type="ARBA" id="ARBA00022427"/>
    </source>
</evidence>
<dbReference type="InParanoid" id="M3XI09"/>
<keyword evidence="5" id="KW-1003">Cell membrane</keyword>
<comment type="subcellular location">
    <subcellularLocation>
        <location evidence="1">Cell junction</location>
        <location evidence="1">Tight junction</location>
    </subcellularLocation>
    <subcellularLocation>
        <location evidence="2">Cell membrane</location>
        <topology evidence="2">Multi-pass membrane protein</topology>
    </subcellularLocation>
</comment>
<dbReference type="STRING" id="7897.ENSLACP00000022365"/>
<dbReference type="GeneTree" id="ENSGT00940000163648"/>
<evidence type="ECO:0000256" key="7">
    <source>
        <dbReference type="ARBA" id="ARBA00022949"/>
    </source>
</evidence>
<evidence type="ECO:0000256" key="8">
    <source>
        <dbReference type="ARBA" id="ARBA00022989"/>
    </source>
</evidence>
<dbReference type="PANTHER" id="PTHR12002">
    <property type="entry name" value="CLAUDIN"/>
    <property type="match status" value="1"/>
</dbReference>
<evidence type="ECO:0000256" key="2">
    <source>
        <dbReference type="ARBA" id="ARBA00004651"/>
    </source>
</evidence>
<gene>
    <name evidence="11" type="primary">LOC102352367</name>
</gene>
<dbReference type="Gene3D" id="1.20.140.150">
    <property type="match status" value="1"/>
</dbReference>
<keyword evidence="6 10" id="KW-0812">Transmembrane</keyword>
<reference evidence="12" key="1">
    <citation type="submission" date="2011-08" db="EMBL/GenBank/DDBJ databases">
        <title>The draft genome of Latimeria chalumnae.</title>
        <authorList>
            <person name="Di Palma F."/>
            <person name="Alfoldi J."/>
            <person name="Johnson J."/>
            <person name="Berlin A."/>
            <person name="Gnerre S."/>
            <person name="Jaffe D."/>
            <person name="MacCallum I."/>
            <person name="Young S."/>
            <person name="Walker B.J."/>
            <person name="Lander E."/>
            <person name="Lindblad-Toh K."/>
        </authorList>
    </citation>
    <scope>NUCLEOTIDE SEQUENCE [LARGE SCALE GENOMIC DNA]</scope>
    <source>
        <strain evidence="12">Wild caught</strain>
    </source>
</reference>
<proteinExistence type="inferred from homology"/>
<name>M3XI09_LATCH</name>
<evidence type="ECO:0000256" key="6">
    <source>
        <dbReference type="ARBA" id="ARBA00022692"/>
    </source>
</evidence>
<comment type="similarity">
    <text evidence="3">Belongs to the claudin family.</text>
</comment>
<dbReference type="EMBL" id="AFYH01227836">
    <property type="status" value="NOT_ANNOTATED_CDS"/>
    <property type="molecule type" value="Genomic_DNA"/>
</dbReference>
<reference evidence="11" key="2">
    <citation type="submission" date="2025-08" db="UniProtKB">
        <authorList>
            <consortium name="Ensembl"/>
        </authorList>
    </citation>
    <scope>IDENTIFICATION</scope>
</reference>
<keyword evidence="12" id="KW-1185">Reference proteome</keyword>
<dbReference type="GO" id="GO:0005886">
    <property type="term" value="C:plasma membrane"/>
    <property type="evidence" value="ECO:0007669"/>
    <property type="project" value="UniProtKB-SubCell"/>
</dbReference>
<evidence type="ECO:0000256" key="3">
    <source>
        <dbReference type="ARBA" id="ARBA00008295"/>
    </source>
</evidence>
<evidence type="ECO:0000313" key="11">
    <source>
        <dbReference type="Ensembl" id="ENSLACP00000022365.1"/>
    </source>
</evidence>
<evidence type="ECO:0000256" key="10">
    <source>
        <dbReference type="SAM" id="Phobius"/>
    </source>
</evidence>
<evidence type="ECO:0000256" key="9">
    <source>
        <dbReference type="ARBA" id="ARBA00023136"/>
    </source>
</evidence>
<dbReference type="GO" id="GO:0005198">
    <property type="term" value="F:structural molecule activity"/>
    <property type="evidence" value="ECO:0007669"/>
    <property type="project" value="InterPro"/>
</dbReference>
<feature type="transmembrane region" description="Helical" evidence="10">
    <location>
        <begin position="12"/>
        <end position="34"/>
    </location>
</feature>
<feature type="transmembrane region" description="Helical" evidence="10">
    <location>
        <begin position="158"/>
        <end position="184"/>
    </location>
</feature>
<dbReference type="InterPro" id="IPR004031">
    <property type="entry name" value="PMP22/EMP/MP20/Claudin"/>
</dbReference>
<dbReference type="PRINTS" id="PR01077">
    <property type="entry name" value="CLAUDIN"/>
</dbReference>
<dbReference type="InterPro" id="IPR006187">
    <property type="entry name" value="Claudin"/>
</dbReference>
<keyword evidence="9 10" id="KW-0472">Membrane</keyword>
<dbReference type="KEGG" id="lcm:102352367"/>
<sequence>MHCTPRKSIPQFIGLALAMIGLIGTISCCARPNWKQSVGQENATMEGIWEKCEAQAKGEMQCKKYDPVDAMPEDLRTSRPLTIASIVLSILGILLTIVGADFNHSCVGKKNTSVKKKICVGSGIIVILAGVLLIAPIHKSARAVESDSATSGMKMESGSSIVLGYLSSVMLIVAGALIILGAALRGKK</sequence>
<dbReference type="HOGENOM" id="CLU_076370_1_2_1"/>
<dbReference type="Bgee" id="ENSLACG00000022272">
    <property type="expression patterns" value="Expressed in pelvic fin and 3 other cell types or tissues"/>
</dbReference>
<reference evidence="11" key="3">
    <citation type="submission" date="2025-09" db="UniProtKB">
        <authorList>
            <consortium name="Ensembl"/>
        </authorList>
    </citation>
    <scope>IDENTIFICATION</scope>
</reference>
<evidence type="ECO:0000256" key="1">
    <source>
        <dbReference type="ARBA" id="ARBA00004435"/>
    </source>
</evidence>
<feature type="transmembrane region" description="Helical" evidence="10">
    <location>
        <begin position="118"/>
        <end position="138"/>
    </location>
</feature>
<feature type="transmembrane region" description="Helical" evidence="10">
    <location>
        <begin position="81"/>
        <end position="98"/>
    </location>
</feature>
<dbReference type="Pfam" id="PF00822">
    <property type="entry name" value="PMP22_Claudin"/>
    <property type="match status" value="1"/>
</dbReference>
<evidence type="ECO:0008006" key="13">
    <source>
        <dbReference type="Google" id="ProtNLM"/>
    </source>
</evidence>
<keyword evidence="4" id="KW-0796">Tight junction</keyword>
<dbReference type="AlphaFoldDB" id="M3XI09"/>
<dbReference type="PROSITE" id="PS51257">
    <property type="entry name" value="PROKAR_LIPOPROTEIN"/>
    <property type="match status" value="1"/>
</dbReference>
<evidence type="ECO:0000313" key="12">
    <source>
        <dbReference type="Proteomes" id="UP000008672"/>
    </source>
</evidence>
<evidence type="ECO:0000256" key="5">
    <source>
        <dbReference type="ARBA" id="ARBA00022475"/>
    </source>
</evidence>
<keyword evidence="8 10" id="KW-1133">Transmembrane helix</keyword>
<protein>
    <recommendedName>
        <fullName evidence="13">Claudin</fullName>
    </recommendedName>
</protein>
<organism evidence="11 12">
    <name type="scientific">Latimeria chalumnae</name>
    <name type="common">Coelacanth</name>
    <dbReference type="NCBI Taxonomy" id="7897"/>
    <lineage>
        <taxon>Eukaryota</taxon>
        <taxon>Metazoa</taxon>
        <taxon>Chordata</taxon>
        <taxon>Craniata</taxon>
        <taxon>Vertebrata</taxon>
        <taxon>Euteleostomi</taxon>
        <taxon>Coelacanthiformes</taxon>
        <taxon>Coelacanthidae</taxon>
        <taxon>Latimeria</taxon>
    </lineage>
</organism>
<dbReference type="Proteomes" id="UP000008672">
    <property type="component" value="Unassembled WGS sequence"/>
</dbReference>
<accession>M3XI09</accession>